<reference evidence="2 3" key="1">
    <citation type="journal article" date="2019" name="Sci. Transl. Med.">
        <title>Quorum sensing between bacterial species on the skin protects against epidermal injury in atopic dermatitis.</title>
        <authorList>
            <person name="Williams M.R."/>
        </authorList>
    </citation>
    <scope>NUCLEOTIDE SEQUENCE [LARGE SCALE GENOMIC DNA]</scope>
    <source>
        <strain evidence="2 3">E7</strain>
    </source>
</reference>
<sequence>KSLQLAYQDLEQAVATIRTLPKRQSQTRRNHHIQERAAESRSSGSYQSAITSYYVDNPNYSSGYPECTYIYATNKWTPFSLPNTPWKRLRVADSKGIAYVVTKRLKDGYEWTIKFNQSHQMHEHMVFWFG</sequence>
<feature type="non-terminal residue" evidence="2">
    <location>
        <position position="130"/>
    </location>
</feature>
<feature type="non-terminal residue" evidence="2">
    <location>
        <position position="1"/>
    </location>
</feature>
<dbReference type="RefSeq" id="WP_131513357.1">
    <property type="nucleotide sequence ID" value="NZ_SCHB01000442.1"/>
</dbReference>
<proteinExistence type="predicted"/>
<protein>
    <submittedName>
        <fullName evidence="2">Uncharacterized protein</fullName>
    </submittedName>
</protein>
<dbReference type="AlphaFoldDB" id="A0A4V2KUI2"/>
<dbReference type="EMBL" id="SCHB01000442">
    <property type="protein sequence ID" value="TBW67690.1"/>
    <property type="molecule type" value="Genomic_DNA"/>
</dbReference>
<comment type="caution">
    <text evidence="2">The sequence shown here is derived from an EMBL/GenBank/DDBJ whole genome shotgun (WGS) entry which is preliminary data.</text>
</comment>
<name>A0A4V2KUI2_STALU</name>
<evidence type="ECO:0000256" key="1">
    <source>
        <dbReference type="SAM" id="MobiDB-lite"/>
    </source>
</evidence>
<evidence type="ECO:0000313" key="3">
    <source>
        <dbReference type="Proteomes" id="UP000293637"/>
    </source>
</evidence>
<feature type="region of interest" description="Disordered" evidence="1">
    <location>
        <begin position="20"/>
        <end position="46"/>
    </location>
</feature>
<dbReference type="Proteomes" id="UP000293637">
    <property type="component" value="Unassembled WGS sequence"/>
</dbReference>
<accession>A0A4V2KUI2</accession>
<organism evidence="2 3">
    <name type="scientific">Staphylococcus lugdunensis</name>
    <dbReference type="NCBI Taxonomy" id="28035"/>
    <lineage>
        <taxon>Bacteria</taxon>
        <taxon>Bacillati</taxon>
        <taxon>Bacillota</taxon>
        <taxon>Bacilli</taxon>
        <taxon>Bacillales</taxon>
        <taxon>Staphylococcaceae</taxon>
        <taxon>Staphylococcus</taxon>
    </lineage>
</organism>
<evidence type="ECO:0000313" key="2">
    <source>
        <dbReference type="EMBL" id="TBW67690.1"/>
    </source>
</evidence>
<gene>
    <name evidence="2" type="ORF">EQ812_14650</name>
</gene>